<dbReference type="OrthoDB" id="3533814at2759"/>
<gene>
    <name evidence="3" type="ORF">K432DRAFT_289795</name>
</gene>
<accession>A0A8E2JJ65</accession>
<keyword evidence="1" id="KW-0472">Membrane</keyword>
<evidence type="ECO:0000256" key="1">
    <source>
        <dbReference type="SAM" id="Phobius"/>
    </source>
</evidence>
<evidence type="ECO:0000313" key="3">
    <source>
        <dbReference type="EMBL" id="OCK84034.1"/>
    </source>
</evidence>
<reference evidence="3 4" key="1">
    <citation type="journal article" date="2016" name="Nat. Commun.">
        <title>Ectomycorrhizal ecology is imprinted in the genome of the dominant symbiotic fungus Cenococcum geophilum.</title>
        <authorList>
            <consortium name="DOE Joint Genome Institute"/>
            <person name="Peter M."/>
            <person name="Kohler A."/>
            <person name="Ohm R.A."/>
            <person name="Kuo A."/>
            <person name="Krutzmann J."/>
            <person name="Morin E."/>
            <person name="Arend M."/>
            <person name="Barry K.W."/>
            <person name="Binder M."/>
            <person name="Choi C."/>
            <person name="Clum A."/>
            <person name="Copeland A."/>
            <person name="Grisel N."/>
            <person name="Haridas S."/>
            <person name="Kipfer T."/>
            <person name="LaButti K."/>
            <person name="Lindquist E."/>
            <person name="Lipzen A."/>
            <person name="Maire R."/>
            <person name="Meier B."/>
            <person name="Mihaltcheva S."/>
            <person name="Molinier V."/>
            <person name="Murat C."/>
            <person name="Poggeler S."/>
            <person name="Quandt C.A."/>
            <person name="Sperisen C."/>
            <person name="Tritt A."/>
            <person name="Tisserant E."/>
            <person name="Crous P.W."/>
            <person name="Henrissat B."/>
            <person name="Nehls U."/>
            <person name="Egli S."/>
            <person name="Spatafora J.W."/>
            <person name="Grigoriev I.V."/>
            <person name="Martin F.M."/>
        </authorList>
    </citation>
    <scope>NUCLEOTIDE SEQUENCE [LARGE SCALE GENOMIC DNA]</scope>
    <source>
        <strain evidence="3 4">CBS 459.81</strain>
    </source>
</reference>
<proteinExistence type="predicted"/>
<feature type="transmembrane region" description="Helical" evidence="1">
    <location>
        <begin position="207"/>
        <end position="234"/>
    </location>
</feature>
<dbReference type="Pfam" id="PF20237">
    <property type="entry name" value="DUF6594"/>
    <property type="match status" value="1"/>
</dbReference>
<feature type="transmembrane region" description="Helical" evidence="1">
    <location>
        <begin position="241"/>
        <end position="260"/>
    </location>
</feature>
<organism evidence="3 4">
    <name type="scientific">Lepidopterella palustris CBS 459.81</name>
    <dbReference type="NCBI Taxonomy" id="1314670"/>
    <lineage>
        <taxon>Eukaryota</taxon>
        <taxon>Fungi</taxon>
        <taxon>Dikarya</taxon>
        <taxon>Ascomycota</taxon>
        <taxon>Pezizomycotina</taxon>
        <taxon>Dothideomycetes</taxon>
        <taxon>Pleosporomycetidae</taxon>
        <taxon>Mytilinidiales</taxon>
        <taxon>Argynnaceae</taxon>
        <taxon>Lepidopterella</taxon>
    </lineage>
</organism>
<dbReference type="PANTHER" id="PTHR34502">
    <property type="entry name" value="DUF6594 DOMAIN-CONTAINING PROTEIN-RELATED"/>
    <property type="match status" value="1"/>
</dbReference>
<keyword evidence="1" id="KW-0812">Transmembrane</keyword>
<feature type="transmembrane region" description="Helical" evidence="1">
    <location>
        <begin position="266"/>
        <end position="286"/>
    </location>
</feature>
<feature type="domain" description="DUF6594" evidence="2">
    <location>
        <begin position="16"/>
        <end position="278"/>
    </location>
</feature>
<keyword evidence="1" id="KW-1133">Transmembrane helix</keyword>
<protein>
    <recommendedName>
        <fullName evidence="2">DUF6594 domain-containing protein</fullName>
    </recommendedName>
</protein>
<evidence type="ECO:0000313" key="4">
    <source>
        <dbReference type="Proteomes" id="UP000250266"/>
    </source>
</evidence>
<keyword evidence="4" id="KW-1185">Reference proteome</keyword>
<dbReference type="AlphaFoldDB" id="A0A8E2JJ65"/>
<dbReference type="Proteomes" id="UP000250266">
    <property type="component" value="Unassembled WGS sequence"/>
</dbReference>
<evidence type="ECO:0000259" key="2">
    <source>
        <dbReference type="Pfam" id="PF20237"/>
    </source>
</evidence>
<dbReference type="EMBL" id="KV744846">
    <property type="protein sequence ID" value="OCK84034.1"/>
    <property type="molecule type" value="Genomic_DNA"/>
</dbReference>
<dbReference type="PANTHER" id="PTHR34502:SF4">
    <property type="entry name" value="DUF6594 DOMAIN-CONTAINING PROTEIN"/>
    <property type="match status" value="1"/>
</dbReference>
<dbReference type="InterPro" id="IPR046529">
    <property type="entry name" value="DUF6594"/>
</dbReference>
<name>A0A8E2JJ65_9PEZI</name>
<sequence>MDLEVANRKPYPLTGFPSLAAFIASDQDKTAAIFKRFNRLAARNLLHLQSGLAELQAKQDELDEQELRGSLQSKQFSRNWADFCTAATSDPRQKERKELAEHIRATLKEYREALLFESTLAALPPPSKRTLRAFRWHFFNGDPAGPSSFPTLGGQSSTLFDDISDLVVLRAPEDQDRLTTFVQSHMNFLFRQTSTRNGMIAYASGRLIGHFVATLSIFLAAVLLIGAIVALYIVRSPKRKLGIVAGFTVGFAGSVGLLTNARRAEVFGATAAYAAVLVVFVSGNLGGEAGSAGLGN</sequence>